<dbReference type="SUPFAM" id="SSF53474">
    <property type="entry name" value="alpha/beta-Hydrolases"/>
    <property type="match status" value="1"/>
</dbReference>
<evidence type="ECO:0000259" key="1">
    <source>
        <dbReference type="Pfam" id="PF12146"/>
    </source>
</evidence>
<dbReference type="EMBL" id="CBDS010000020">
    <property type="protein sequence ID" value="CDB45166.1"/>
    <property type="molecule type" value="Genomic_DNA"/>
</dbReference>
<dbReference type="RefSeq" id="WP_021717207.1">
    <property type="nucleotide sequence ID" value="NZ_CAUERG010000010.1"/>
</dbReference>
<dbReference type="HOGENOM" id="CLU_076594_0_0_9"/>
<dbReference type="GO" id="GO:0052689">
    <property type="term" value="F:carboxylic ester hydrolase activity"/>
    <property type="evidence" value="ECO:0007669"/>
    <property type="project" value="InterPro"/>
</dbReference>
<dbReference type="InterPro" id="IPR012354">
    <property type="entry name" value="Esterase_lipase"/>
</dbReference>
<dbReference type="PIRSF" id="PIRSF017388">
    <property type="entry name" value="Esterase_lipase"/>
    <property type="match status" value="1"/>
</dbReference>
<dbReference type="PANTHER" id="PTHR11614">
    <property type="entry name" value="PHOSPHOLIPASE-RELATED"/>
    <property type="match status" value="1"/>
</dbReference>
<reference evidence="2" key="1">
    <citation type="submission" date="2012-11" db="EMBL/GenBank/DDBJ databases">
        <title>Dependencies among metagenomic species, viruses, plasmids and units of genetic variation.</title>
        <authorList>
            <person name="Nielsen H.B."/>
            <person name="Almeida M."/>
            <person name="Juncker A.S."/>
            <person name="Rasmussen S."/>
            <person name="Li J."/>
            <person name="Sunagawa S."/>
            <person name="Plichta D."/>
            <person name="Gautier L."/>
            <person name="Le Chatelier E."/>
            <person name="Peletier E."/>
            <person name="Bonde I."/>
            <person name="Nielsen T."/>
            <person name="Manichanh C."/>
            <person name="Arumugam M."/>
            <person name="Batto J."/>
            <person name="Santos M.B.Q.D."/>
            <person name="Blom N."/>
            <person name="Borruel N."/>
            <person name="Burgdorf K.S."/>
            <person name="Boumezbeur F."/>
            <person name="Casellas F."/>
            <person name="Dore J."/>
            <person name="Guarner F."/>
            <person name="Hansen T."/>
            <person name="Hildebrand F."/>
            <person name="Kaas R.S."/>
            <person name="Kennedy S."/>
            <person name="Kristiansen K."/>
            <person name="Kultima J.R."/>
            <person name="Leonard P."/>
            <person name="Levenez F."/>
            <person name="Lund O."/>
            <person name="Moumen B."/>
            <person name="Le Paslier D."/>
            <person name="Pons N."/>
            <person name="Pedersen O."/>
            <person name="Prifti E."/>
            <person name="Qin J."/>
            <person name="Raes J."/>
            <person name="Tap J."/>
            <person name="Tims S."/>
            <person name="Ussery D.W."/>
            <person name="Yamada T."/>
            <person name="MetaHit consortium"/>
            <person name="Renault P."/>
            <person name="Sicheritz-Ponten T."/>
            <person name="Bork P."/>
            <person name="Wang J."/>
            <person name="Brunak S."/>
            <person name="Ehrlich S.D."/>
        </authorList>
    </citation>
    <scope>NUCLEOTIDE SEQUENCE [LARGE SCALE GENOMIC DNA]</scope>
</reference>
<dbReference type="AlphaFoldDB" id="R6IIK4"/>
<dbReference type="Pfam" id="PF12146">
    <property type="entry name" value="Hydrolase_4"/>
    <property type="match status" value="1"/>
</dbReference>
<dbReference type="eggNOG" id="COG1647">
    <property type="taxonomic scope" value="Bacteria"/>
</dbReference>
<comment type="caution">
    <text evidence="2">The sequence shown here is derived from an EMBL/GenBank/DDBJ whole genome shotgun (WGS) entry which is preliminary data.</text>
</comment>
<evidence type="ECO:0000313" key="2">
    <source>
        <dbReference type="EMBL" id="CDB45166.1"/>
    </source>
</evidence>
<dbReference type="ESTHER" id="9firm-r6iik4">
    <property type="family name" value="CarbLipBact_2"/>
</dbReference>
<proteinExistence type="predicted"/>
<dbReference type="InterPro" id="IPR029058">
    <property type="entry name" value="AB_hydrolase_fold"/>
</dbReference>
<sequence>MQSFSGNEEFFFQGGKQGVVLVHGYTGAPGEMRLLGEYLYQQGLTVLGVRLAGHGTTPQDLNETKWQDWYKAVSDGVYRLQAGCDRVSIVGLSMGGLLTIKAAAELPVAKAAILAAPIYVCDRRAPYLPLLRFFIRYLKKRQRQYQVPASYSVCYHMMPVKPLSSLFELVDLCKKKYLQSIKIPCLVMQSKVEHTVKPASAQYIYDHLGTADKKLVWYHHSGHILTLDNERDDVFQKIYEFLME</sequence>
<name>R6IIK4_9FIRM</name>
<dbReference type="STRING" id="1262914.BN533_00304"/>
<accession>R6IIK4</accession>
<protein>
    <recommendedName>
        <fullName evidence="1">Serine aminopeptidase S33 domain-containing protein</fullName>
    </recommendedName>
</protein>
<organism evidence="2">
    <name type="scientific">Phascolarctobacterium faecium</name>
    <dbReference type="NCBI Taxonomy" id="33025"/>
    <lineage>
        <taxon>Bacteria</taxon>
        <taxon>Bacillati</taxon>
        <taxon>Bacillota</taxon>
        <taxon>Negativicutes</taxon>
        <taxon>Acidaminococcales</taxon>
        <taxon>Acidaminococcaceae</taxon>
        <taxon>Phascolarctobacterium</taxon>
    </lineage>
</organism>
<dbReference type="Gene3D" id="3.40.50.1820">
    <property type="entry name" value="alpha/beta hydrolase"/>
    <property type="match status" value="1"/>
</dbReference>
<dbReference type="InterPro" id="IPR022742">
    <property type="entry name" value="Hydrolase_4"/>
</dbReference>
<feature type="domain" description="Serine aminopeptidase S33" evidence="1">
    <location>
        <begin position="17"/>
        <end position="229"/>
    </location>
</feature>
<dbReference type="InterPro" id="IPR051044">
    <property type="entry name" value="MAG_DAG_Lipase"/>
</dbReference>
<gene>
    <name evidence="2" type="ORF">BN533_00304</name>
</gene>